<sequence length="168" mass="19366">MITALTVLRDGRVEAAGYRDGQAVVYDWGFTWEGRALEQRTFVLLDLGFQVNQPVIFPEQQRGWWYCDLVRLELSGDLLRVDDDLVDVVVGPPDHPYRVLDLDEYGDALASGAREPADVVDGLRRTQLFLDRHLNRRHDVRRDTWPDFPPRAIAGLAALPFRPRWRLV</sequence>
<comment type="caution">
    <text evidence="2">The sequence shown here is derived from an EMBL/GenBank/DDBJ whole genome shotgun (WGS) entry which is preliminary data.</text>
</comment>
<accession>A0ABS4ZAJ0</accession>
<protein>
    <recommendedName>
        <fullName evidence="1">DUF402 domain-containing protein</fullName>
    </recommendedName>
</protein>
<proteinExistence type="predicted"/>
<feature type="domain" description="DUF402" evidence="1">
    <location>
        <begin position="31"/>
        <end position="120"/>
    </location>
</feature>
<evidence type="ECO:0000259" key="1">
    <source>
        <dbReference type="Pfam" id="PF04167"/>
    </source>
</evidence>
<dbReference type="Proteomes" id="UP000758168">
    <property type="component" value="Unassembled WGS sequence"/>
</dbReference>
<organism evidence="2 3">
    <name type="scientific">Microlunatus capsulatus</name>
    <dbReference type="NCBI Taxonomy" id="99117"/>
    <lineage>
        <taxon>Bacteria</taxon>
        <taxon>Bacillati</taxon>
        <taxon>Actinomycetota</taxon>
        <taxon>Actinomycetes</taxon>
        <taxon>Propionibacteriales</taxon>
        <taxon>Propionibacteriaceae</taxon>
        <taxon>Microlunatus</taxon>
    </lineage>
</organism>
<dbReference type="RefSeq" id="WP_210057292.1">
    <property type="nucleotide sequence ID" value="NZ_BAAAMH010000010.1"/>
</dbReference>
<dbReference type="Gene3D" id="2.40.380.10">
    <property type="entry name" value="FomD-like"/>
    <property type="match status" value="1"/>
</dbReference>
<dbReference type="SUPFAM" id="SSF159234">
    <property type="entry name" value="FomD-like"/>
    <property type="match status" value="1"/>
</dbReference>
<dbReference type="Pfam" id="PF04167">
    <property type="entry name" value="DUF402"/>
    <property type="match status" value="1"/>
</dbReference>
<name>A0ABS4ZAJ0_9ACTN</name>
<keyword evidence="3" id="KW-1185">Reference proteome</keyword>
<gene>
    <name evidence="2" type="ORF">JOF54_002989</name>
</gene>
<dbReference type="InterPro" id="IPR007295">
    <property type="entry name" value="DUF402"/>
</dbReference>
<evidence type="ECO:0000313" key="3">
    <source>
        <dbReference type="Proteomes" id="UP000758168"/>
    </source>
</evidence>
<dbReference type="EMBL" id="JAGIOB010000001">
    <property type="protein sequence ID" value="MBP2418067.1"/>
    <property type="molecule type" value="Genomic_DNA"/>
</dbReference>
<dbReference type="InterPro" id="IPR035930">
    <property type="entry name" value="FomD-like_sf"/>
</dbReference>
<reference evidence="2 3" key="1">
    <citation type="submission" date="2021-03" db="EMBL/GenBank/DDBJ databases">
        <title>Sequencing the genomes of 1000 actinobacteria strains.</title>
        <authorList>
            <person name="Klenk H.-P."/>
        </authorList>
    </citation>
    <scope>NUCLEOTIDE SEQUENCE [LARGE SCALE GENOMIC DNA]</scope>
    <source>
        <strain evidence="2 3">DSM 12936</strain>
    </source>
</reference>
<evidence type="ECO:0000313" key="2">
    <source>
        <dbReference type="EMBL" id="MBP2418067.1"/>
    </source>
</evidence>